<proteinExistence type="predicted"/>
<keyword evidence="2" id="KW-0812">Transmembrane</keyword>
<comment type="caution">
    <text evidence="3">The sequence shown here is derived from an EMBL/GenBank/DDBJ whole genome shotgun (WGS) entry which is preliminary data.</text>
</comment>
<protein>
    <submittedName>
        <fullName evidence="3">Uncharacterized protein</fullName>
    </submittedName>
</protein>
<sequence length="143" mass="15271">MYIYLKSKSSRNRQNVQVKLTVEAVMTYNYYTTIGIIIGSVVGGILVICVVIGVILCIACRGRRSPGQVMYPGTEVRMGQFQSPNASQPAGNYAPPLTGSYPIQPTGSQPTQQTGNGHTPSAPAFAGYTYNAPSPAYNTASKM</sequence>
<evidence type="ECO:0000313" key="4">
    <source>
        <dbReference type="Proteomes" id="UP000596742"/>
    </source>
</evidence>
<name>A0A8B6E5D3_MYTGA</name>
<feature type="region of interest" description="Disordered" evidence="1">
    <location>
        <begin position="81"/>
        <end position="120"/>
    </location>
</feature>
<evidence type="ECO:0000256" key="2">
    <source>
        <dbReference type="SAM" id="Phobius"/>
    </source>
</evidence>
<keyword evidence="4" id="KW-1185">Reference proteome</keyword>
<feature type="transmembrane region" description="Helical" evidence="2">
    <location>
        <begin position="30"/>
        <end position="60"/>
    </location>
</feature>
<accession>A0A8B6E5D3</accession>
<dbReference type="AlphaFoldDB" id="A0A8B6E5D3"/>
<dbReference type="EMBL" id="UYJE01004579">
    <property type="protein sequence ID" value="VDI29263.1"/>
    <property type="molecule type" value="Genomic_DNA"/>
</dbReference>
<feature type="compositionally biased region" description="Low complexity" evidence="1">
    <location>
        <begin position="102"/>
        <end position="117"/>
    </location>
</feature>
<feature type="compositionally biased region" description="Polar residues" evidence="1">
    <location>
        <begin position="81"/>
        <end position="90"/>
    </location>
</feature>
<dbReference type="Proteomes" id="UP000596742">
    <property type="component" value="Unassembled WGS sequence"/>
</dbReference>
<gene>
    <name evidence="3" type="ORF">MGAL_10B071202</name>
</gene>
<evidence type="ECO:0000313" key="3">
    <source>
        <dbReference type="EMBL" id="VDI29263.1"/>
    </source>
</evidence>
<keyword evidence="2" id="KW-0472">Membrane</keyword>
<keyword evidence="2" id="KW-1133">Transmembrane helix</keyword>
<evidence type="ECO:0000256" key="1">
    <source>
        <dbReference type="SAM" id="MobiDB-lite"/>
    </source>
</evidence>
<organism evidence="3 4">
    <name type="scientific">Mytilus galloprovincialis</name>
    <name type="common">Mediterranean mussel</name>
    <dbReference type="NCBI Taxonomy" id="29158"/>
    <lineage>
        <taxon>Eukaryota</taxon>
        <taxon>Metazoa</taxon>
        <taxon>Spiralia</taxon>
        <taxon>Lophotrochozoa</taxon>
        <taxon>Mollusca</taxon>
        <taxon>Bivalvia</taxon>
        <taxon>Autobranchia</taxon>
        <taxon>Pteriomorphia</taxon>
        <taxon>Mytilida</taxon>
        <taxon>Mytiloidea</taxon>
        <taxon>Mytilidae</taxon>
        <taxon>Mytilinae</taxon>
        <taxon>Mytilus</taxon>
    </lineage>
</organism>
<reference evidence="3" key="1">
    <citation type="submission" date="2018-11" db="EMBL/GenBank/DDBJ databases">
        <authorList>
            <person name="Alioto T."/>
            <person name="Alioto T."/>
        </authorList>
    </citation>
    <scope>NUCLEOTIDE SEQUENCE</scope>
</reference>